<dbReference type="AlphaFoldDB" id="A0A0S2HVW4"/>
<reference evidence="3 4" key="1">
    <citation type="submission" date="2015-11" db="EMBL/GenBank/DDBJ databases">
        <title>Description and complete genome sequence of a novel strain predominating in hypersaline microbial mats and representing a new family of the Bacteriodetes phylum.</title>
        <authorList>
            <person name="Spring S."/>
            <person name="Bunk B."/>
            <person name="Sproer C."/>
            <person name="Klenk H.-P."/>
        </authorList>
    </citation>
    <scope>NUCLEOTIDE SEQUENCE [LARGE SCALE GENOMIC DNA]</scope>
    <source>
        <strain evidence="3 4">L21-Spi-D4</strain>
    </source>
</reference>
<evidence type="ECO:0000256" key="2">
    <source>
        <dbReference type="SAM" id="SignalP"/>
    </source>
</evidence>
<feature type="region of interest" description="Disordered" evidence="1">
    <location>
        <begin position="152"/>
        <end position="189"/>
    </location>
</feature>
<dbReference type="STRING" id="1307839.L21SP5_00513"/>
<accession>A0A0S2HVW4</accession>
<dbReference type="PROSITE" id="PS51257">
    <property type="entry name" value="PROKAR_LIPOPROTEIN"/>
    <property type="match status" value="1"/>
</dbReference>
<protein>
    <submittedName>
        <fullName evidence="3">Uncharacterized protein</fullName>
    </submittedName>
</protein>
<keyword evidence="4" id="KW-1185">Reference proteome</keyword>
<organism evidence="3 4">
    <name type="scientific">Salinivirga cyanobacteriivorans</name>
    <dbReference type="NCBI Taxonomy" id="1307839"/>
    <lineage>
        <taxon>Bacteria</taxon>
        <taxon>Pseudomonadati</taxon>
        <taxon>Bacteroidota</taxon>
        <taxon>Bacteroidia</taxon>
        <taxon>Bacteroidales</taxon>
        <taxon>Salinivirgaceae</taxon>
        <taxon>Salinivirga</taxon>
    </lineage>
</organism>
<evidence type="ECO:0000313" key="4">
    <source>
        <dbReference type="Proteomes" id="UP000064893"/>
    </source>
</evidence>
<sequence precursor="true">MKILQILIIFALAGLFTACDKDEPTQENQDFRPGRFYKSEKIGFFTEEMNLTEKEAQKFWPVYNAYSQQRDSLWRAQRSFLIKYAKGDIDTNNGAEALKRFLSFEDQRKDIQERYINKLKTFMSDEEILQMFYTEHQFKHFMLNRIRGRHGFDRGRGRGMRQGQSRGGNGREEITPMPPSHAGGPQCFN</sequence>
<name>A0A0S2HVW4_9BACT</name>
<dbReference type="EMBL" id="CP013118">
    <property type="protein sequence ID" value="ALO14189.1"/>
    <property type="molecule type" value="Genomic_DNA"/>
</dbReference>
<proteinExistence type="predicted"/>
<evidence type="ECO:0000256" key="1">
    <source>
        <dbReference type="SAM" id="MobiDB-lite"/>
    </source>
</evidence>
<feature type="signal peptide" evidence="2">
    <location>
        <begin position="1"/>
        <end position="18"/>
    </location>
</feature>
<dbReference type="Proteomes" id="UP000064893">
    <property type="component" value="Chromosome"/>
</dbReference>
<feature type="chain" id="PRO_5006599137" evidence="2">
    <location>
        <begin position="19"/>
        <end position="189"/>
    </location>
</feature>
<dbReference type="KEGG" id="blq:L21SP5_00513"/>
<evidence type="ECO:0000313" key="3">
    <source>
        <dbReference type="EMBL" id="ALO14189.1"/>
    </source>
</evidence>
<gene>
    <name evidence="3" type="ORF">L21SP5_00513</name>
</gene>
<dbReference type="OrthoDB" id="675330at2"/>
<dbReference type="RefSeq" id="WP_057951763.1">
    <property type="nucleotide sequence ID" value="NZ_CP013118.1"/>
</dbReference>
<keyword evidence="2" id="KW-0732">Signal</keyword>